<sequence>MTDRKKILVVEDDHFMNESLCIFLGNAGYDTLGVFDGTSALREFDNYKPDLIMLDVMIPEPNGIEVCEKIRETSGVPIFMLTALTDKEDELRGLYAGADDYITKPYDTDKILARIKARFRTVSAPEGVTELRIGPLVIDVAGHEVRRDGERISLTPLEFSLLQTLAEMPKQVFSREMLLEKVWGYQYKADTRLVNVHVQRLRSKIEDDPEDPKIVVTERGVGYKAGSTS</sequence>
<dbReference type="Gene3D" id="1.10.10.10">
    <property type="entry name" value="Winged helix-like DNA-binding domain superfamily/Winged helix DNA-binding domain"/>
    <property type="match status" value="1"/>
</dbReference>
<dbReference type="Gene3D" id="3.40.50.2300">
    <property type="match status" value="1"/>
</dbReference>
<dbReference type="SUPFAM" id="SSF52172">
    <property type="entry name" value="CheY-like"/>
    <property type="match status" value="1"/>
</dbReference>
<evidence type="ECO:0000313" key="10">
    <source>
        <dbReference type="EMBL" id="CAB4605470.1"/>
    </source>
</evidence>
<dbReference type="FunFam" id="3.40.50.2300:FF:000001">
    <property type="entry name" value="DNA-binding response regulator PhoB"/>
    <property type="match status" value="1"/>
</dbReference>
<evidence type="ECO:0000313" key="9">
    <source>
        <dbReference type="EMBL" id="CAB4532832.1"/>
    </source>
</evidence>
<keyword evidence="2" id="KW-0902">Two-component regulatory system</keyword>
<dbReference type="InterPro" id="IPR001867">
    <property type="entry name" value="OmpR/PhoB-type_DNA-bd"/>
</dbReference>
<dbReference type="CDD" id="cd00383">
    <property type="entry name" value="trans_reg_C"/>
    <property type="match status" value="1"/>
</dbReference>
<dbReference type="PROSITE" id="PS51755">
    <property type="entry name" value="OMPR_PHOB"/>
    <property type="match status" value="1"/>
</dbReference>
<evidence type="ECO:0000259" key="7">
    <source>
        <dbReference type="PROSITE" id="PS50110"/>
    </source>
</evidence>
<reference evidence="9" key="1">
    <citation type="submission" date="2020-05" db="EMBL/GenBank/DDBJ databases">
        <authorList>
            <person name="Chiriac C."/>
            <person name="Salcher M."/>
            <person name="Ghai R."/>
            <person name="Kavagutti S V."/>
        </authorList>
    </citation>
    <scope>NUCLEOTIDE SEQUENCE</scope>
</reference>
<dbReference type="Pfam" id="PF00486">
    <property type="entry name" value="Trans_reg_C"/>
    <property type="match status" value="1"/>
</dbReference>
<evidence type="ECO:0000256" key="4">
    <source>
        <dbReference type="ARBA" id="ARBA00023125"/>
    </source>
</evidence>
<dbReference type="GO" id="GO:0005829">
    <property type="term" value="C:cytosol"/>
    <property type="evidence" value="ECO:0007669"/>
    <property type="project" value="TreeGrafter"/>
</dbReference>
<dbReference type="SMART" id="SM00862">
    <property type="entry name" value="Trans_reg_C"/>
    <property type="match status" value="1"/>
</dbReference>
<evidence type="ECO:0000256" key="5">
    <source>
        <dbReference type="ARBA" id="ARBA00023163"/>
    </source>
</evidence>
<dbReference type="InterPro" id="IPR001789">
    <property type="entry name" value="Sig_transdc_resp-reg_receiver"/>
</dbReference>
<feature type="domain" description="Response regulatory" evidence="7">
    <location>
        <begin position="6"/>
        <end position="119"/>
    </location>
</feature>
<dbReference type="InterPro" id="IPR047671">
    <property type="entry name" value="MtrAB_MtrA"/>
</dbReference>
<keyword evidence="1" id="KW-0597">Phosphoprotein</keyword>
<dbReference type="Pfam" id="PF00072">
    <property type="entry name" value="Response_reg"/>
    <property type="match status" value="1"/>
</dbReference>
<name>A0A6J6B1F3_9ZZZZ</name>
<dbReference type="FunFam" id="1.10.10.10:FF:000033">
    <property type="entry name" value="DNA-binding response regulator MtrA"/>
    <property type="match status" value="1"/>
</dbReference>
<dbReference type="PANTHER" id="PTHR48111">
    <property type="entry name" value="REGULATOR OF RPOS"/>
    <property type="match status" value="1"/>
</dbReference>
<dbReference type="GO" id="GO:0045893">
    <property type="term" value="P:positive regulation of DNA-templated transcription"/>
    <property type="evidence" value="ECO:0007669"/>
    <property type="project" value="InterPro"/>
</dbReference>
<accession>A0A6J6B1F3</accession>
<evidence type="ECO:0000256" key="2">
    <source>
        <dbReference type="ARBA" id="ARBA00023012"/>
    </source>
</evidence>
<dbReference type="InterPro" id="IPR011006">
    <property type="entry name" value="CheY-like_superfamily"/>
</dbReference>
<gene>
    <name evidence="9" type="ORF">UFOPK1410_00227</name>
    <name evidence="10" type="ORF">UFOPK1855_00089</name>
</gene>
<keyword evidence="3" id="KW-0805">Transcription regulation</keyword>
<dbReference type="PROSITE" id="PS50110">
    <property type="entry name" value="RESPONSE_REGULATORY"/>
    <property type="match status" value="1"/>
</dbReference>
<dbReference type="GO" id="GO:0000156">
    <property type="term" value="F:phosphorelay response regulator activity"/>
    <property type="evidence" value="ECO:0007669"/>
    <property type="project" value="InterPro"/>
</dbReference>
<dbReference type="PANTHER" id="PTHR48111:SF21">
    <property type="entry name" value="DNA-BINDING DUAL MASTER TRANSCRIPTIONAL REGULATOR RPAA"/>
    <property type="match status" value="1"/>
</dbReference>
<protein>
    <recommendedName>
        <fullName evidence="6">DNA-binding response regulator MtrA</fullName>
    </recommendedName>
</protein>
<dbReference type="EMBL" id="CAEZUW010000006">
    <property type="protein sequence ID" value="CAB4605470.1"/>
    <property type="molecule type" value="Genomic_DNA"/>
</dbReference>
<organism evidence="9">
    <name type="scientific">freshwater metagenome</name>
    <dbReference type="NCBI Taxonomy" id="449393"/>
    <lineage>
        <taxon>unclassified sequences</taxon>
        <taxon>metagenomes</taxon>
        <taxon>ecological metagenomes</taxon>
    </lineage>
</organism>
<dbReference type="NCBIfam" id="NF040689">
    <property type="entry name" value="MtrAB_MtrA"/>
    <property type="match status" value="1"/>
</dbReference>
<evidence type="ECO:0000256" key="1">
    <source>
        <dbReference type="ARBA" id="ARBA00022553"/>
    </source>
</evidence>
<dbReference type="InterPro" id="IPR036388">
    <property type="entry name" value="WH-like_DNA-bd_sf"/>
</dbReference>
<evidence type="ECO:0000259" key="8">
    <source>
        <dbReference type="PROSITE" id="PS51755"/>
    </source>
</evidence>
<dbReference type="AlphaFoldDB" id="A0A6J6B1F3"/>
<dbReference type="GO" id="GO:0032993">
    <property type="term" value="C:protein-DNA complex"/>
    <property type="evidence" value="ECO:0007669"/>
    <property type="project" value="TreeGrafter"/>
</dbReference>
<dbReference type="GO" id="GO:0000976">
    <property type="term" value="F:transcription cis-regulatory region binding"/>
    <property type="evidence" value="ECO:0007669"/>
    <property type="project" value="InterPro"/>
</dbReference>
<evidence type="ECO:0000256" key="3">
    <source>
        <dbReference type="ARBA" id="ARBA00023015"/>
    </source>
</evidence>
<keyword evidence="5" id="KW-0804">Transcription</keyword>
<dbReference type="SMART" id="SM00448">
    <property type="entry name" value="REC"/>
    <property type="match status" value="1"/>
</dbReference>
<evidence type="ECO:0000256" key="6">
    <source>
        <dbReference type="ARBA" id="ARBA00035142"/>
    </source>
</evidence>
<keyword evidence="4" id="KW-0238">DNA-binding</keyword>
<feature type="domain" description="OmpR/PhoB-type" evidence="8">
    <location>
        <begin position="128"/>
        <end position="227"/>
    </location>
</feature>
<proteinExistence type="predicted"/>
<dbReference type="EMBL" id="CAEZSH010000014">
    <property type="protein sequence ID" value="CAB4532832.1"/>
    <property type="molecule type" value="Genomic_DNA"/>
</dbReference>
<dbReference type="InterPro" id="IPR039420">
    <property type="entry name" value="WalR-like"/>
</dbReference>